<name>A0ABN7X9T6_GIGMA</name>
<proteinExistence type="predicted"/>
<organism evidence="1 2">
    <name type="scientific">Gigaspora margarita</name>
    <dbReference type="NCBI Taxonomy" id="4874"/>
    <lineage>
        <taxon>Eukaryota</taxon>
        <taxon>Fungi</taxon>
        <taxon>Fungi incertae sedis</taxon>
        <taxon>Mucoromycota</taxon>
        <taxon>Glomeromycotina</taxon>
        <taxon>Glomeromycetes</taxon>
        <taxon>Diversisporales</taxon>
        <taxon>Gigasporaceae</taxon>
        <taxon>Gigaspora</taxon>
    </lineage>
</organism>
<evidence type="ECO:0000313" key="1">
    <source>
        <dbReference type="EMBL" id="CAG8849822.1"/>
    </source>
</evidence>
<protein>
    <submittedName>
        <fullName evidence="1">40393_t:CDS:1</fullName>
    </submittedName>
</protein>
<gene>
    <name evidence="1" type="ORF">GMARGA_LOCUS39900</name>
</gene>
<accession>A0ABN7X9T6</accession>
<keyword evidence="2" id="KW-1185">Reference proteome</keyword>
<dbReference type="Proteomes" id="UP000789901">
    <property type="component" value="Unassembled WGS sequence"/>
</dbReference>
<dbReference type="EMBL" id="CAJVQB010098110">
    <property type="protein sequence ID" value="CAG8849822.1"/>
    <property type="molecule type" value="Genomic_DNA"/>
</dbReference>
<evidence type="ECO:0000313" key="2">
    <source>
        <dbReference type="Proteomes" id="UP000789901"/>
    </source>
</evidence>
<comment type="caution">
    <text evidence="1">The sequence shown here is derived from an EMBL/GenBank/DDBJ whole genome shotgun (WGS) entry which is preliminary data.</text>
</comment>
<feature type="non-terminal residue" evidence="1">
    <location>
        <position position="64"/>
    </location>
</feature>
<reference evidence="1 2" key="1">
    <citation type="submission" date="2021-06" db="EMBL/GenBank/DDBJ databases">
        <authorList>
            <person name="Kallberg Y."/>
            <person name="Tangrot J."/>
            <person name="Rosling A."/>
        </authorList>
    </citation>
    <scope>NUCLEOTIDE SEQUENCE [LARGE SCALE GENOMIC DNA]</scope>
    <source>
        <strain evidence="1 2">120-4 pot B 10/14</strain>
    </source>
</reference>
<sequence>MRDLQEKGIGEIQGAHALSLEEMAIIFACHSGEYYYIKADQLKQQEDSINGENGQIIPIPADYP</sequence>